<gene>
    <name evidence="1" type="ORF">GO499_15240</name>
</gene>
<dbReference type="Gene3D" id="3.40.190.290">
    <property type="match status" value="1"/>
</dbReference>
<dbReference type="AlphaFoldDB" id="A0A6P1T406"/>
<evidence type="ECO:0008006" key="3">
    <source>
        <dbReference type="Google" id="ProtNLM"/>
    </source>
</evidence>
<dbReference type="SUPFAM" id="SSF53850">
    <property type="entry name" value="Periplasmic binding protein-like II"/>
    <property type="match status" value="1"/>
</dbReference>
<dbReference type="EMBL" id="CP046620">
    <property type="protein sequence ID" value="QHQ36433.1"/>
    <property type="molecule type" value="Genomic_DNA"/>
</dbReference>
<sequence length="67" mass="7300">MTCAACGIGIGQKILGRANPDLVEVLPELALPTLPLWLTAPEALRTSPRIRRMWDFLATNLGAWLDA</sequence>
<dbReference type="KEGG" id="amaq:GO499_15240"/>
<dbReference type="RefSeq" id="WP_161862979.1">
    <property type="nucleotide sequence ID" value="NZ_CP046620.1"/>
</dbReference>
<evidence type="ECO:0000313" key="1">
    <source>
        <dbReference type="EMBL" id="QHQ36433.1"/>
    </source>
</evidence>
<evidence type="ECO:0000313" key="2">
    <source>
        <dbReference type="Proteomes" id="UP000464495"/>
    </source>
</evidence>
<keyword evidence="2" id="KW-1185">Reference proteome</keyword>
<dbReference type="Proteomes" id="UP000464495">
    <property type="component" value="Chromosome"/>
</dbReference>
<protein>
    <recommendedName>
        <fullName evidence="3">LysR substrate-binding domain-containing protein</fullName>
    </recommendedName>
</protein>
<organism evidence="1 2">
    <name type="scientific">Algicella marina</name>
    <dbReference type="NCBI Taxonomy" id="2683284"/>
    <lineage>
        <taxon>Bacteria</taxon>
        <taxon>Pseudomonadati</taxon>
        <taxon>Pseudomonadota</taxon>
        <taxon>Alphaproteobacteria</taxon>
        <taxon>Rhodobacterales</taxon>
        <taxon>Paracoccaceae</taxon>
        <taxon>Algicella</taxon>
    </lineage>
</organism>
<name>A0A6P1T406_9RHOB</name>
<accession>A0A6P1T406</accession>
<reference evidence="1 2" key="1">
    <citation type="submission" date="2019-12" db="EMBL/GenBank/DDBJ databases">
        <title>Complete genome sequence of Algicella marina strain 9Alg 56(T) isolated from the red alga Tichocarpus crinitus.</title>
        <authorList>
            <person name="Kim S.-G."/>
            <person name="Nedashkovskaya O.I."/>
        </authorList>
    </citation>
    <scope>NUCLEOTIDE SEQUENCE [LARGE SCALE GENOMIC DNA]</scope>
    <source>
        <strain evidence="1 2">9Alg 56</strain>
    </source>
</reference>
<proteinExistence type="predicted"/>